<dbReference type="PANTHER" id="PTHR45947">
    <property type="entry name" value="SULFOQUINOVOSYL TRANSFERASE SQD2"/>
    <property type="match status" value="1"/>
</dbReference>
<accession>A0A0F9AKP8</accession>
<dbReference type="Gene3D" id="3.40.50.2000">
    <property type="entry name" value="Glycogen Phosphorylase B"/>
    <property type="match status" value="2"/>
</dbReference>
<dbReference type="InterPro" id="IPR001296">
    <property type="entry name" value="Glyco_trans_1"/>
</dbReference>
<evidence type="ECO:0000259" key="1">
    <source>
        <dbReference type="Pfam" id="PF00534"/>
    </source>
</evidence>
<dbReference type="SUPFAM" id="SSF53756">
    <property type="entry name" value="UDP-Glycosyltransferase/glycogen phosphorylase"/>
    <property type="match status" value="1"/>
</dbReference>
<comment type="caution">
    <text evidence="3">The sequence shown here is derived from an EMBL/GenBank/DDBJ whole genome shotgun (WGS) entry which is preliminary data.</text>
</comment>
<proteinExistence type="predicted"/>
<evidence type="ECO:0000313" key="3">
    <source>
        <dbReference type="EMBL" id="KKL10174.1"/>
    </source>
</evidence>
<dbReference type="Pfam" id="PF00534">
    <property type="entry name" value="Glycos_transf_1"/>
    <property type="match status" value="1"/>
</dbReference>
<name>A0A0F9AKP8_9ZZZZ</name>
<evidence type="ECO:0000259" key="2">
    <source>
        <dbReference type="Pfam" id="PF13439"/>
    </source>
</evidence>
<feature type="domain" description="Glycosyltransferase subfamily 4-like N-terminal" evidence="2">
    <location>
        <begin position="29"/>
        <end position="201"/>
    </location>
</feature>
<dbReference type="GO" id="GO:0016757">
    <property type="term" value="F:glycosyltransferase activity"/>
    <property type="evidence" value="ECO:0007669"/>
    <property type="project" value="InterPro"/>
</dbReference>
<dbReference type="Pfam" id="PF13439">
    <property type="entry name" value="Glyco_transf_4"/>
    <property type="match status" value="1"/>
</dbReference>
<dbReference type="PANTHER" id="PTHR45947:SF3">
    <property type="entry name" value="SULFOQUINOVOSYL TRANSFERASE SQD2"/>
    <property type="match status" value="1"/>
</dbReference>
<dbReference type="InterPro" id="IPR028098">
    <property type="entry name" value="Glyco_trans_4-like_N"/>
</dbReference>
<feature type="non-terminal residue" evidence="3">
    <location>
        <position position="344"/>
    </location>
</feature>
<protein>
    <recommendedName>
        <fullName evidence="4">Glycosyltransferase subfamily 4-like N-terminal domain-containing protein</fullName>
    </recommendedName>
</protein>
<reference evidence="3" key="1">
    <citation type="journal article" date="2015" name="Nature">
        <title>Complex archaea that bridge the gap between prokaryotes and eukaryotes.</title>
        <authorList>
            <person name="Spang A."/>
            <person name="Saw J.H."/>
            <person name="Jorgensen S.L."/>
            <person name="Zaremba-Niedzwiedzka K."/>
            <person name="Martijn J."/>
            <person name="Lind A.E."/>
            <person name="van Eijk R."/>
            <person name="Schleper C."/>
            <person name="Guy L."/>
            <person name="Ettema T.J."/>
        </authorList>
    </citation>
    <scope>NUCLEOTIDE SEQUENCE</scope>
</reference>
<evidence type="ECO:0008006" key="4">
    <source>
        <dbReference type="Google" id="ProtNLM"/>
    </source>
</evidence>
<organism evidence="3">
    <name type="scientific">marine sediment metagenome</name>
    <dbReference type="NCBI Taxonomy" id="412755"/>
    <lineage>
        <taxon>unclassified sequences</taxon>
        <taxon>metagenomes</taxon>
        <taxon>ecological metagenomes</taxon>
    </lineage>
</organism>
<gene>
    <name evidence="3" type="ORF">LCGC14_2558490</name>
</gene>
<dbReference type="EMBL" id="LAZR01042172">
    <property type="protein sequence ID" value="KKL10174.1"/>
    <property type="molecule type" value="Genomic_DNA"/>
</dbReference>
<dbReference type="AlphaFoldDB" id="A0A0F9AKP8"/>
<dbReference type="InterPro" id="IPR050194">
    <property type="entry name" value="Glycosyltransferase_grp1"/>
</dbReference>
<feature type="domain" description="Glycosyl transferase family 1" evidence="1">
    <location>
        <begin position="209"/>
        <end position="344"/>
    </location>
</feature>
<sequence length="344" mass="39413">MLTYCHCKPCASMKILHVVSSYLPAYRHGGPIWSVHNLNKWLVKKGVDVTVYTTNASLKKESDLLLGKEVKIDGVKVIYFPSYGYIHFTFSSAIFFALKKNIKNFDVIHTTGLWNFPIWAAAFWAKRHGKPYIISPRGSLMEIPLTKRSFLKKIHLTLLSKNILRKAALIHFTMEEEKEDYFSAEYPFFKTAVIFNGIDMDTSDVQRLNFRKKFNIPEKKKIVLFLGRLTWIKGFDTLIPAFAKVIKKESRAVLVLAGPNDEDYKKEIEKLIEKYEIDRNKIIFTGMILGDDKISALQDSDVFVLPSYSENFGMSVIEAMYFRLPVVITKNVGVAPYIKQGEAG</sequence>